<dbReference type="AlphaFoldDB" id="A0A0X3TN74"/>
<dbReference type="Proteomes" id="UP000053690">
    <property type="component" value="Unassembled WGS sequence"/>
</dbReference>
<accession>A0A0X3TN74</accession>
<sequence length="162" mass="18686">MKAQGGIRAPDPKVAARYMQRFGFVLSEMTIERDWAFENPSYRTEKVGDPLSYLYAIETRAQFILEEALSSFEYRIYRELSGSAPYLQKEEKLAFEIRRICTLRRGIKPPYRGDLALAHFRLSTREALESTASDDEIVHAMLGQILIDLEERPMSIGGGFWR</sequence>
<comment type="caution">
    <text evidence="1">The sequence shown here is derived from an EMBL/GenBank/DDBJ whole genome shotgun (WGS) entry which is preliminary data.</text>
</comment>
<protein>
    <submittedName>
        <fullName evidence="1">Uncharacterized protein</fullName>
    </submittedName>
</protein>
<organism evidence="1 2">
    <name type="scientific">Ruegeria profundi</name>
    <dbReference type="NCBI Taxonomy" id="1685378"/>
    <lineage>
        <taxon>Bacteria</taxon>
        <taxon>Pseudomonadati</taxon>
        <taxon>Pseudomonadota</taxon>
        <taxon>Alphaproteobacteria</taxon>
        <taxon>Rhodobacterales</taxon>
        <taxon>Roseobacteraceae</taxon>
        <taxon>Ruegeria</taxon>
    </lineage>
</organism>
<gene>
    <name evidence="1" type="ORF">AVO44_17720</name>
</gene>
<name>A0A0X3TN74_9RHOB</name>
<evidence type="ECO:0000313" key="1">
    <source>
        <dbReference type="EMBL" id="KUJ77225.1"/>
    </source>
</evidence>
<dbReference type="EMBL" id="LQBP01000011">
    <property type="protein sequence ID" value="KUJ77225.1"/>
    <property type="molecule type" value="Genomic_DNA"/>
</dbReference>
<proteinExistence type="predicted"/>
<reference evidence="2" key="1">
    <citation type="submission" date="2015-12" db="EMBL/GenBank/DDBJ databases">
        <authorList>
            <person name="Zhang G."/>
            <person name="Stingl U."/>
        </authorList>
    </citation>
    <scope>NUCLEOTIDE SEQUENCE [LARGE SCALE GENOMIC DNA]</scope>
    <source>
        <strain evidence="2">ZGT108</strain>
    </source>
</reference>
<keyword evidence="2" id="KW-1185">Reference proteome</keyword>
<evidence type="ECO:0000313" key="2">
    <source>
        <dbReference type="Proteomes" id="UP000053690"/>
    </source>
</evidence>